<dbReference type="CDD" id="cd00761">
    <property type="entry name" value="Glyco_tranf_GTA_type"/>
    <property type="match status" value="1"/>
</dbReference>
<accession>A0A2X3DLS0</accession>
<dbReference type="Proteomes" id="UP000250166">
    <property type="component" value="Unassembled WGS sequence"/>
</dbReference>
<dbReference type="SUPFAM" id="SSF53448">
    <property type="entry name" value="Nucleotide-diphospho-sugar transferases"/>
    <property type="match status" value="1"/>
</dbReference>
<evidence type="ECO:0000313" key="4">
    <source>
        <dbReference type="EMBL" id="SQB99140.1"/>
    </source>
</evidence>
<dbReference type="AlphaFoldDB" id="A0A2X3DLS0"/>
<reference evidence="4 5" key="1">
    <citation type="submission" date="2018-06" db="EMBL/GenBank/DDBJ databases">
        <authorList>
            <consortium name="Pathogen Informatics"/>
            <person name="Doyle S."/>
        </authorList>
    </citation>
    <scope>NUCLEOTIDE SEQUENCE [LARGE SCALE GENOMIC DNA]</scope>
    <source>
        <strain evidence="4 5">NCTC13102</strain>
    </source>
</reference>
<evidence type="ECO:0000256" key="2">
    <source>
        <dbReference type="ARBA" id="ARBA00022679"/>
    </source>
</evidence>
<dbReference type="InterPro" id="IPR029044">
    <property type="entry name" value="Nucleotide-diphossugar_trans"/>
</dbReference>
<protein>
    <submittedName>
        <fullName evidence="4">Putative beta-1,3-galactosyltransferase</fullName>
        <ecNumber evidence="4">2.4.1.-</ecNumber>
    </submittedName>
</protein>
<name>A0A2X3DLS0_9HELI</name>
<dbReference type="InterPro" id="IPR001173">
    <property type="entry name" value="Glyco_trans_2-like"/>
</dbReference>
<dbReference type="Pfam" id="PF00535">
    <property type="entry name" value="Glycos_transf_2"/>
    <property type="match status" value="1"/>
</dbReference>
<dbReference type="PANTHER" id="PTHR22916">
    <property type="entry name" value="GLYCOSYLTRANSFERASE"/>
    <property type="match status" value="1"/>
</dbReference>
<dbReference type="EC" id="2.4.1.-" evidence="4"/>
<keyword evidence="1 4" id="KW-0328">Glycosyltransferase</keyword>
<organism evidence="4 5">
    <name type="scientific">Helicobacter fennelliae</name>
    <dbReference type="NCBI Taxonomy" id="215"/>
    <lineage>
        <taxon>Bacteria</taxon>
        <taxon>Pseudomonadati</taxon>
        <taxon>Campylobacterota</taxon>
        <taxon>Epsilonproteobacteria</taxon>
        <taxon>Campylobacterales</taxon>
        <taxon>Helicobacteraceae</taxon>
        <taxon>Helicobacter</taxon>
    </lineage>
</organism>
<evidence type="ECO:0000313" key="5">
    <source>
        <dbReference type="Proteomes" id="UP000250166"/>
    </source>
</evidence>
<sequence>MHAPLISIIIPTFNVESYIARCLESCINQTLRDIEILIIDDCGSDDSIQIAKDYASKDKRIKIIQNPKNLGTFWTRMEGIRYANGEYVLFLDADDYLDLRACEKSYQQVLAYRQNNTNNDRENDVDIVHFGMRFYPSTFIRVSPPVITQTLRGDEVLHRVFAHCATPPWHIWAKLYKASRIKSAQEIIVAHMGEDTHLKMAEDVLHCFYICALAKSSIGIKDKLYVYCHSASSITRKTDPITRDKKVSDIKHIIAELQRLDSVSQVRSNAYFKPAQTQTINILKSVCALEYRYDDMNAYNADSVGGGANLDA</sequence>
<dbReference type="PANTHER" id="PTHR22916:SF51">
    <property type="entry name" value="GLYCOSYLTRANSFERASE EPSH-RELATED"/>
    <property type="match status" value="1"/>
</dbReference>
<feature type="domain" description="Glycosyltransferase 2-like" evidence="3">
    <location>
        <begin position="7"/>
        <end position="107"/>
    </location>
</feature>
<keyword evidence="2 4" id="KW-0808">Transferase</keyword>
<dbReference type="GO" id="GO:0016758">
    <property type="term" value="F:hexosyltransferase activity"/>
    <property type="evidence" value="ECO:0007669"/>
    <property type="project" value="UniProtKB-ARBA"/>
</dbReference>
<dbReference type="EMBL" id="UAWL01000006">
    <property type="protein sequence ID" value="SQB99140.1"/>
    <property type="molecule type" value="Genomic_DNA"/>
</dbReference>
<dbReference type="RefSeq" id="WP_112058848.1">
    <property type="nucleotide sequence ID" value="NZ_UAWL01000006.1"/>
</dbReference>
<gene>
    <name evidence="4" type="primary">kfoC_4</name>
    <name evidence="4" type="ORF">NCTC13102_01602</name>
</gene>
<dbReference type="Gene3D" id="3.90.550.10">
    <property type="entry name" value="Spore Coat Polysaccharide Biosynthesis Protein SpsA, Chain A"/>
    <property type="match status" value="1"/>
</dbReference>
<evidence type="ECO:0000259" key="3">
    <source>
        <dbReference type="Pfam" id="PF00535"/>
    </source>
</evidence>
<proteinExistence type="predicted"/>
<evidence type="ECO:0000256" key="1">
    <source>
        <dbReference type="ARBA" id="ARBA00022676"/>
    </source>
</evidence>